<evidence type="ECO:0000313" key="3">
    <source>
        <dbReference type="Proteomes" id="UP000288361"/>
    </source>
</evidence>
<dbReference type="Proteomes" id="UP000288361">
    <property type="component" value="Unassembled WGS sequence"/>
</dbReference>
<evidence type="ECO:0000313" key="2">
    <source>
        <dbReference type="EMBL" id="RUO68198.1"/>
    </source>
</evidence>
<sequence>MRSRYSAFVKQLTNYLLKTWHPSTCPMSLDLSDSPDWLKLQVMSSEQTGDKGKVHFRAFYKEGADVGFMEEHSDFVREQGRWFYLSGKVK</sequence>
<dbReference type="InterPro" id="IPR032710">
    <property type="entry name" value="NTF2-like_dom_sf"/>
</dbReference>
<proteinExistence type="predicted"/>
<dbReference type="SUPFAM" id="SSF54427">
    <property type="entry name" value="NTF2-like"/>
    <property type="match status" value="1"/>
</dbReference>
<gene>
    <name evidence="2" type="ORF">CWI73_03340</name>
</gene>
<accession>A0A432YXZ9</accession>
<reference evidence="2 3" key="1">
    <citation type="journal article" date="2011" name="Front. Microbiol.">
        <title>Genomic signatures of strain selection and enhancement in Bacillus atrophaeus var. globigii, a historical biowarfare simulant.</title>
        <authorList>
            <person name="Gibbons H.S."/>
            <person name="Broomall S.M."/>
            <person name="McNew L.A."/>
            <person name="Daligault H."/>
            <person name="Chapman C."/>
            <person name="Bruce D."/>
            <person name="Karavis M."/>
            <person name="Krepps M."/>
            <person name="McGregor P.A."/>
            <person name="Hong C."/>
            <person name="Park K.H."/>
            <person name="Akmal A."/>
            <person name="Feldman A."/>
            <person name="Lin J.S."/>
            <person name="Chang W.E."/>
            <person name="Higgs B.W."/>
            <person name="Demirev P."/>
            <person name="Lindquist J."/>
            <person name="Liem A."/>
            <person name="Fochler E."/>
            <person name="Read T.D."/>
            <person name="Tapia R."/>
            <person name="Johnson S."/>
            <person name="Bishop-Lilly K.A."/>
            <person name="Detter C."/>
            <person name="Han C."/>
            <person name="Sozhamannan S."/>
            <person name="Rosenzweig C.N."/>
            <person name="Skowronski E.W."/>
        </authorList>
    </citation>
    <scope>NUCLEOTIDE SEQUENCE [LARGE SCALE GENOMIC DNA]</scope>
    <source>
        <strain evidence="2 3">TPS4-2</strain>
    </source>
</reference>
<name>A0A432YXZ9_9GAMM</name>
<evidence type="ECO:0000259" key="1">
    <source>
        <dbReference type="Pfam" id="PF17775"/>
    </source>
</evidence>
<dbReference type="InterPro" id="IPR048469">
    <property type="entry name" value="YchJ-like_M"/>
</dbReference>
<organism evidence="2 3">
    <name type="scientific">Idiomarina piscisalsi</name>
    <dbReference type="NCBI Taxonomy" id="1096243"/>
    <lineage>
        <taxon>Bacteria</taxon>
        <taxon>Pseudomonadati</taxon>
        <taxon>Pseudomonadota</taxon>
        <taxon>Gammaproteobacteria</taxon>
        <taxon>Alteromonadales</taxon>
        <taxon>Idiomarinaceae</taxon>
        <taxon>Idiomarina</taxon>
    </lineage>
</organism>
<dbReference type="AlphaFoldDB" id="A0A432YXZ9"/>
<comment type="caution">
    <text evidence="2">The sequence shown here is derived from an EMBL/GenBank/DDBJ whole genome shotgun (WGS) entry which is preliminary data.</text>
</comment>
<dbReference type="Gene3D" id="3.10.450.50">
    <property type="match status" value="1"/>
</dbReference>
<feature type="domain" description="YchJ-like middle NTF2-like" evidence="1">
    <location>
        <begin position="1"/>
        <end position="87"/>
    </location>
</feature>
<protein>
    <submittedName>
        <fullName evidence="2">Zn-binding protein</fullName>
    </submittedName>
</protein>
<dbReference type="EMBL" id="PIQA01000001">
    <property type="protein sequence ID" value="RUO68198.1"/>
    <property type="molecule type" value="Genomic_DNA"/>
</dbReference>
<dbReference type="Pfam" id="PF17775">
    <property type="entry name" value="YchJ_M-like"/>
    <property type="match status" value="1"/>
</dbReference>